<dbReference type="Proteomes" id="UP001145114">
    <property type="component" value="Unassembled WGS sequence"/>
</dbReference>
<evidence type="ECO:0000313" key="1">
    <source>
        <dbReference type="EMBL" id="KAJ1672613.1"/>
    </source>
</evidence>
<dbReference type="EMBL" id="JAMZIH010008094">
    <property type="protein sequence ID" value="KAJ1672613.1"/>
    <property type="molecule type" value="Genomic_DNA"/>
</dbReference>
<sequence length="89" mass="9734">MTAGNTPLPGKVDNLSLDFLGRTPSESLGSRDNDDITKDSRVSDEVPGEDVTDLAKSKFVLIDRNEFVGVSPDEVECEESFPCNCHYNP</sequence>
<reference evidence="1" key="1">
    <citation type="submission" date="2022-06" db="EMBL/GenBank/DDBJ databases">
        <title>Phylogenomic reconstructions and comparative analyses of Kickxellomycotina fungi.</title>
        <authorList>
            <person name="Reynolds N.K."/>
            <person name="Stajich J.E."/>
            <person name="Barry K."/>
            <person name="Grigoriev I.V."/>
            <person name="Crous P."/>
            <person name="Smith M.E."/>
        </authorList>
    </citation>
    <scope>NUCLEOTIDE SEQUENCE</scope>
    <source>
        <strain evidence="1">RSA 2271</strain>
    </source>
</reference>
<evidence type="ECO:0000313" key="2">
    <source>
        <dbReference type="Proteomes" id="UP001145114"/>
    </source>
</evidence>
<organism evidence="1 2">
    <name type="scientific">Spiromyces aspiralis</name>
    <dbReference type="NCBI Taxonomy" id="68401"/>
    <lineage>
        <taxon>Eukaryota</taxon>
        <taxon>Fungi</taxon>
        <taxon>Fungi incertae sedis</taxon>
        <taxon>Zoopagomycota</taxon>
        <taxon>Kickxellomycotina</taxon>
        <taxon>Kickxellomycetes</taxon>
        <taxon>Kickxellales</taxon>
        <taxon>Kickxellaceae</taxon>
        <taxon>Spiromyces</taxon>
    </lineage>
</organism>
<protein>
    <submittedName>
        <fullName evidence="1">Uncharacterized protein</fullName>
    </submittedName>
</protein>
<feature type="non-terminal residue" evidence="1">
    <location>
        <position position="89"/>
    </location>
</feature>
<gene>
    <name evidence="1" type="ORF">EV182_006840</name>
</gene>
<comment type="caution">
    <text evidence="1">The sequence shown here is derived from an EMBL/GenBank/DDBJ whole genome shotgun (WGS) entry which is preliminary data.</text>
</comment>
<keyword evidence="2" id="KW-1185">Reference proteome</keyword>
<name>A0ACC1H896_9FUNG</name>
<proteinExistence type="predicted"/>
<accession>A0ACC1H896</accession>